<accession>A0A1S3DCT9</accession>
<feature type="compositionally biased region" description="Polar residues" evidence="1">
    <location>
        <begin position="492"/>
        <end position="517"/>
    </location>
</feature>
<keyword evidence="3" id="KW-0732">Signal</keyword>
<sequence length="751" mass="83088">MKLYIVLCFVIGTSTSYPMPQSVVEVFMHHEPSKRNNLDDNIPPLRTLCRNLYHDLKNYLNITSEPNMHHEPSKRNNLDDNIPPLRTLCRNLYHDLKNYLNITSEPNDKVKRKVEDPWVHFINRTEASDDTGNETRKNSTVYVNTLLNSTDNAHVNSSHVGTEVTMNEVVHNSTVYVNTLLNSTDNAHVNSSHVGTEVTKNEVVHVDANRTVNSTALRRAKIGGTDVEIGDLSAPNTTGLPVFNATLEHRIKRIKRHFNTTNTDNSGSTLNKMGQNVVDETTKDFDTSLEINEVDSFATTVEKMLAILNKQLENKTQALLKRIKRVTEIKHTVSDAAANVTSLSDAATNLSTLSDVSSNVATLSDVSTNKSSLPDVTSLRPSVNDTTNHGITISDEAHNSHVISDVTLNISKVNDEVGEENAKIDDKREAKYPLSDPGNEMSVNNPLTVENKPEQQTDSLPQDIISTEAIEIDHSTHPDSGKLTPPVPLPEPNTTQTEVISTSLPHVSTNSTIQSEPVVSHDNSESLINGSESTGVESLHPKVLKETDTVNSTESKRLDDDNKHLESSVAPVTQSKEQEYQDENEKKSQESQLRNIVDVVPDTGLGSFRTNEENIVANGDVMTALVIPIFLVILMGTLLYAMHNMSRYFIQRTQHRQTDARPPADGFVNVPLNNVTTTNPSETPMTNGTQKPDESARLNETQETEPTVVNVAFVPQPNDSVSNTNMMASYMTELKKQSVPLPNEPKLNGKE</sequence>
<feature type="compositionally biased region" description="Basic and acidic residues" evidence="1">
    <location>
        <begin position="420"/>
        <end position="431"/>
    </location>
</feature>
<keyword evidence="2" id="KW-1133">Transmembrane helix</keyword>
<dbReference type="AlphaFoldDB" id="A0A1S3DCT9"/>
<evidence type="ECO:0000256" key="1">
    <source>
        <dbReference type="SAM" id="MobiDB-lite"/>
    </source>
</evidence>
<gene>
    <name evidence="5" type="primary">LOC103515999</name>
</gene>
<evidence type="ECO:0000313" key="4">
    <source>
        <dbReference type="Proteomes" id="UP000079169"/>
    </source>
</evidence>
<dbReference type="Proteomes" id="UP000079169">
    <property type="component" value="Unplaced"/>
</dbReference>
<feature type="compositionally biased region" description="Basic and acidic residues" evidence="1">
    <location>
        <begin position="576"/>
        <end position="589"/>
    </location>
</feature>
<evidence type="ECO:0000256" key="2">
    <source>
        <dbReference type="SAM" id="Phobius"/>
    </source>
</evidence>
<reference evidence="5" key="1">
    <citation type="submission" date="2025-08" db="UniProtKB">
        <authorList>
            <consortium name="RefSeq"/>
        </authorList>
    </citation>
    <scope>IDENTIFICATION</scope>
</reference>
<keyword evidence="4" id="KW-1185">Reference proteome</keyword>
<keyword evidence="2" id="KW-0472">Membrane</keyword>
<name>A0A1S3DCT9_DIACI</name>
<dbReference type="KEGG" id="dci:103515999"/>
<protein>
    <submittedName>
        <fullName evidence="5">Uncharacterized protein LOC103515999</fullName>
    </submittedName>
</protein>
<feature type="signal peptide" evidence="3">
    <location>
        <begin position="1"/>
        <end position="16"/>
    </location>
</feature>
<dbReference type="PaxDb" id="121845-A0A1S3DCT9"/>
<proteinExistence type="predicted"/>
<feature type="compositionally biased region" description="Polar residues" evidence="1">
    <location>
        <begin position="441"/>
        <end position="460"/>
    </location>
</feature>
<evidence type="ECO:0000256" key="3">
    <source>
        <dbReference type="SAM" id="SignalP"/>
    </source>
</evidence>
<dbReference type="GeneID" id="103515999"/>
<feature type="chain" id="PRO_5010258992" evidence="3">
    <location>
        <begin position="17"/>
        <end position="751"/>
    </location>
</feature>
<organism evidence="4 5">
    <name type="scientific">Diaphorina citri</name>
    <name type="common">Asian citrus psyllid</name>
    <dbReference type="NCBI Taxonomy" id="121845"/>
    <lineage>
        <taxon>Eukaryota</taxon>
        <taxon>Metazoa</taxon>
        <taxon>Ecdysozoa</taxon>
        <taxon>Arthropoda</taxon>
        <taxon>Hexapoda</taxon>
        <taxon>Insecta</taxon>
        <taxon>Pterygota</taxon>
        <taxon>Neoptera</taxon>
        <taxon>Paraneoptera</taxon>
        <taxon>Hemiptera</taxon>
        <taxon>Sternorrhyncha</taxon>
        <taxon>Psylloidea</taxon>
        <taxon>Psyllidae</taxon>
        <taxon>Diaphorininae</taxon>
        <taxon>Diaphorina</taxon>
    </lineage>
</organism>
<feature type="region of interest" description="Disordered" evidence="1">
    <location>
        <begin position="418"/>
        <end position="460"/>
    </location>
</feature>
<feature type="compositionally biased region" description="Polar residues" evidence="1">
    <location>
        <begin position="525"/>
        <end position="536"/>
    </location>
</feature>
<feature type="region of interest" description="Disordered" evidence="1">
    <location>
        <begin position="675"/>
        <end position="705"/>
    </location>
</feature>
<evidence type="ECO:0000313" key="5">
    <source>
        <dbReference type="RefSeq" id="XP_008479175.2"/>
    </source>
</evidence>
<keyword evidence="2" id="KW-0812">Transmembrane</keyword>
<feature type="compositionally biased region" description="Basic and acidic residues" evidence="1">
    <location>
        <begin position="539"/>
        <end position="566"/>
    </location>
</feature>
<dbReference type="RefSeq" id="XP_008479175.2">
    <property type="nucleotide sequence ID" value="XM_008480953.3"/>
</dbReference>
<feature type="transmembrane region" description="Helical" evidence="2">
    <location>
        <begin position="621"/>
        <end position="642"/>
    </location>
</feature>
<feature type="compositionally biased region" description="Polar residues" evidence="1">
    <location>
        <begin position="681"/>
        <end position="690"/>
    </location>
</feature>
<feature type="region of interest" description="Disordered" evidence="1">
    <location>
        <begin position="472"/>
        <end position="591"/>
    </location>
</feature>